<protein>
    <submittedName>
        <fullName evidence="2">Uncharacterized protein</fullName>
    </submittedName>
</protein>
<keyword evidence="1" id="KW-0472">Membrane</keyword>
<organism evidence="2 3">
    <name type="scientific">Paenibacillus segetis</name>
    <dbReference type="NCBI Taxonomy" id="1325360"/>
    <lineage>
        <taxon>Bacteria</taxon>
        <taxon>Bacillati</taxon>
        <taxon>Bacillota</taxon>
        <taxon>Bacilli</taxon>
        <taxon>Bacillales</taxon>
        <taxon>Paenibacillaceae</taxon>
        <taxon>Paenibacillus</taxon>
    </lineage>
</organism>
<name>A0ABQ1YRY9_9BACL</name>
<feature type="transmembrane region" description="Helical" evidence="1">
    <location>
        <begin position="6"/>
        <end position="24"/>
    </location>
</feature>
<accession>A0ABQ1YRY9</accession>
<evidence type="ECO:0000313" key="2">
    <source>
        <dbReference type="EMBL" id="GGH34751.1"/>
    </source>
</evidence>
<gene>
    <name evidence="2" type="ORF">GCM10008013_40720</name>
</gene>
<evidence type="ECO:0000313" key="3">
    <source>
        <dbReference type="Proteomes" id="UP000659344"/>
    </source>
</evidence>
<dbReference type="Proteomes" id="UP000659344">
    <property type="component" value="Unassembled WGS sequence"/>
</dbReference>
<keyword evidence="1" id="KW-1133">Transmembrane helix</keyword>
<keyword evidence="1" id="KW-0812">Transmembrane</keyword>
<dbReference type="EMBL" id="BMFT01000003">
    <property type="protein sequence ID" value="GGH34751.1"/>
    <property type="molecule type" value="Genomic_DNA"/>
</dbReference>
<evidence type="ECO:0000256" key="1">
    <source>
        <dbReference type="SAM" id="Phobius"/>
    </source>
</evidence>
<comment type="caution">
    <text evidence="2">The sequence shown here is derived from an EMBL/GenBank/DDBJ whole genome shotgun (WGS) entry which is preliminary data.</text>
</comment>
<reference evidence="3" key="1">
    <citation type="journal article" date="2019" name="Int. J. Syst. Evol. Microbiol.">
        <title>The Global Catalogue of Microorganisms (GCM) 10K type strain sequencing project: providing services to taxonomists for standard genome sequencing and annotation.</title>
        <authorList>
            <consortium name="The Broad Institute Genomics Platform"/>
            <consortium name="The Broad Institute Genome Sequencing Center for Infectious Disease"/>
            <person name="Wu L."/>
            <person name="Ma J."/>
        </authorList>
    </citation>
    <scope>NUCLEOTIDE SEQUENCE [LARGE SCALE GENOMIC DNA]</scope>
    <source>
        <strain evidence="3">CGMCC 1.12769</strain>
    </source>
</reference>
<proteinExistence type="predicted"/>
<sequence>MAQLLVINIFYVEAPLGAFIFFWYNMRCEYKYSLEIGVELVIVVCPVSHFVNTPQE</sequence>
<keyword evidence="3" id="KW-1185">Reference proteome</keyword>